<dbReference type="PANTHER" id="PTHR11941">
    <property type="entry name" value="ENOYL-COA HYDRATASE-RELATED"/>
    <property type="match status" value="1"/>
</dbReference>
<dbReference type="Gene3D" id="1.10.12.10">
    <property type="entry name" value="Lyase 2-enoyl-coa Hydratase, Chain A, domain 2"/>
    <property type="match status" value="1"/>
</dbReference>
<dbReference type="SUPFAM" id="SSF52096">
    <property type="entry name" value="ClpP/crotonase"/>
    <property type="match status" value="1"/>
</dbReference>
<sequence>MTKNETHNDSLFLEINNAIATIFINRINKRNALSYEMWTKVPAIMKACEENSEVKVIIFRSVDASAFSAGADISDFKNLCKTAEGAKKYNDAIIAAEAAIMNISKPTIAQIQGFCVGGGCEIAIACDFRFADSSGRFGITPAKLGLIYNTPGTKNLVDLVGPSKAKDILFTGRLLPAEEALSIGLIDHIFSSEMLEKETLEYAKMIANNAQLSVRSSKRIIFDVLQGETENTEEIDDMIVNSFLSDDFKEGVNAFLEKRRANFKYS</sequence>
<dbReference type="InterPro" id="IPR018376">
    <property type="entry name" value="Enoyl-CoA_hyd/isom_CS"/>
</dbReference>
<evidence type="ECO:0000313" key="4">
    <source>
        <dbReference type="EMBL" id="XDK31754.1"/>
    </source>
</evidence>
<dbReference type="InterPro" id="IPR029045">
    <property type="entry name" value="ClpP/crotonase-like_dom_sf"/>
</dbReference>
<dbReference type="PANTHER" id="PTHR11941:SF54">
    <property type="entry name" value="ENOYL-COA HYDRATASE, MITOCHONDRIAL"/>
    <property type="match status" value="1"/>
</dbReference>
<protein>
    <submittedName>
        <fullName evidence="4">Enoyl-CoA hydratase-related protein</fullName>
    </submittedName>
</protein>
<proteinExistence type="inferred from homology"/>
<evidence type="ECO:0000256" key="2">
    <source>
        <dbReference type="ARBA" id="ARBA00023239"/>
    </source>
</evidence>
<dbReference type="Gene3D" id="3.90.226.10">
    <property type="entry name" value="2-enoyl-CoA Hydratase, Chain A, domain 1"/>
    <property type="match status" value="1"/>
</dbReference>
<dbReference type="InterPro" id="IPR014748">
    <property type="entry name" value="Enoyl-CoA_hydra_C"/>
</dbReference>
<dbReference type="GO" id="GO:0016829">
    <property type="term" value="F:lyase activity"/>
    <property type="evidence" value="ECO:0007669"/>
    <property type="project" value="UniProtKB-KW"/>
</dbReference>
<dbReference type="PROSITE" id="PS00166">
    <property type="entry name" value="ENOYL_COA_HYDRATASE"/>
    <property type="match status" value="1"/>
</dbReference>
<dbReference type="GO" id="GO:0006635">
    <property type="term" value="P:fatty acid beta-oxidation"/>
    <property type="evidence" value="ECO:0007669"/>
    <property type="project" value="TreeGrafter"/>
</dbReference>
<dbReference type="InterPro" id="IPR001753">
    <property type="entry name" value="Enoyl-CoA_hydra/iso"/>
</dbReference>
<dbReference type="Pfam" id="PF00378">
    <property type="entry name" value="ECH_1"/>
    <property type="match status" value="1"/>
</dbReference>
<dbReference type="AlphaFoldDB" id="A0AB39HN97"/>
<reference evidence="4" key="1">
    <citation type="submission" date="2024-07" db="EMBL/GenBank/DDBJ databases">
        <title>Halotolerant mesophilic bacterium Ornithinibacillus sp. 4-3, sp. nov., isolated from soil.</title>
        <authorList>
            <person name="Sidarenka A.V."/>
            <person name="Guliayeva D.E."/>
            <person name="Leanovich S.I."/>
            <person name="Hileuskaya K.S."/>
            <person name="Akhremchuk A.E."/>
            <person name="Sikolenko M.A."/>
            <person name="Valentovich L.N."/>
        </authorList>
    </citation>
    <scope>NUCLEOTIDE SEQUENCE</scope>
    <source>
        <strain evidence="4">4-3</strain>
    </source>
</reference>
<dbReference type="EMBL" id="CP162599">
    <property type="protein sequence ID" value="XDK31754.1"/>
    <property type="molecule type" value="Genomic_DNA"/>
</dbReference>
<evidence type="ECO:0000256" key="1">
    <source>
        <dbReference type="ARBA" id="ARBA00005254"/>
    </source>
</evidence>
<dbReference type="RefSeq" id="WP_368652479.1">
    <property type="nucleotide sequence ID" value="NZ_CP162599.1"/>
</dbReference>
<evidence type="ECO:0000256" key="3">
    <source>
        <dbReference type="RuleBase" id="RU003707"/>
    </source>
</evidence>
<comment type="similarity">
    <text evidence="1 3">Belongs to the enoyl-CoA hydratase/isomerase family.</text>
</comment>
<keyword evidence="2" id="KW-0456">Lyase</keyword>
<accession>A0AB39HN97</accession>
<name>A0AB39HN97_9BACI</name>
<dbReference type="CDD" id="cd06558">
    <property type="entry name" value="crotonase-like"/>
    <property type="match status" value="1"/>
</dbReference>
<organism evidence="4">
    <name type="scientific">Ornithinibacillus sp. 4-3</name>
    <dbReference type="NCBI Taxonomy" id="3231488"/>
    <lineage>
        <taxon>Bacteria</taxon>
        <taxon>Bacillati</taxon>
        <taxon>Bacillota</taxon>
        <taxon>Bacilli</taxon>
        <taxon>Bacillales</taxon>
        <taxon>Bacillaceae</taxon>
        <taxon>Ornithinibacillus</taxon>
    </lineage>
</organism>
<gene>
    <name evidence="4" type="ORF">AB4Y30_12050</name>
</gene>